<dbReference type="Gene3D" id="3.30.565.10">
    <property type="entry name" value="Histidine kinase-like ATPase, C-terminal domain"/>
    <property type="match status" value="1"/>
</dbReference>
<sequence length="485" mass="54111">MPEQCIFSIPNDRAYLPLVRSAVVHISSRAGCKEDEAREIARSVEEAAAHIIAHAFPAGEGSSLTLACVWSGEMLEVSLREKGAPYDPAVEPHPDGLGRWREVLDGVSFHNLGTAGKETRLWKRLSPPTRKEVTEPEHGEAHEPGRPFACEIRPTRIDEAVEITRRAYTCYGYSYGYEEVYYPDHLKDLIRSGQLSSFVAVHEGTVIGHAGLLFGDDPGIAELSLGFVDPPFRKHGIFKRLMATTVHEAERRGLLGVTGQGVCTHPYSQKSVAFLGMSECSLLLSHYPAMQFTGIATENRVRESVVVLYRYLRRPERQTFFVPARHEEMVQEIYRRLGAAPIFGTAWECPAPGNDAGTDLEVETEPYGSARIRVRSYGAGTLPALRAALRDLCTGRREVVYLSLPLTDPITRWIADTIEEMGFFFAGVEPSSTGDDRLLLQYLNNQVVDYDRVFLGSAFGEEMKEYIRRCDPAERGEERSIGSLR</sequence>
<accession>A0A8G1EEL8</accession>
<evidence type="ECO:0000259" key="2">
    <source>
        <dbReference type="PROSITE" id="PS51186"/>
    </source>
</evidence>
<dbReference type="Pfam" id="PF13581">
    <property type="entry name" value="HATPase_c_2"/>
    <property type="match status" value="1"/>
</dbReference>
<feature type="compositionally biased region" description="Basic and acidic residues" evidence="1">
    <location>
        <begin position="129"/>
        <end position="145"/>
    </location>
</feature>
<dbReference type="CDD" id="cd04301">
    <property type="entry name" value="NAT_SF"/>
    <property type="match status" value="1"/>
</dbReference>
<dbReference type="Proteomes" id="UP000826709">
    <property type="component" value="Chromosome"/>
</dbReference>
<evidence type="ECO:0000313" key="4">
    <source>
        <dbReference type="Proteomes" id="UP000826709"/>
    </source>
</evidence>
<reference evidence="3" key="1">
    <citation type="journal article" date="2005" name="Int. J. Syst. Evol. Microbiol.">
        <title>Methanofollis formosanus sp. nov., isolated from a fish pond.</title>
        <authorList>
            <person name="Wu S.Y."/>
            <person name="Chen S.C."/>
            <person name="Lai M.C."/>
        </authorList>
    </citation>
    <scope>NUCLEOTIDE SEQUENCE</scope>
    <source>
        <strain evidence="3">ML15</strain>
    </source>
</reference>
<evidence type="ECO:0000256" key="1">
    <source>
        <dbReference type="SAM" id="MobiDB-lite"/>
    </source>
</evidence>
<dbReference type="KEGG" id="mfk:E2N92_01235"/>
<dbReference type="PROSITE" id="PS51186">
    <property type="entry name" value="GNAT"/>
    <property type="match status" value="1"/>
</dbReference>
<gene>
    <name evidence="3" type="ORF">E2N92_01235</name>
</gene>
<dbReference type="InterPro" id="IPR003594">
    <property type="entry name" value="HATPase_dom"/>
</dbReference>
<organism evidence="3 4">
    <name type="scientific">Methanofollis formosanus</name>
    <dbReference type="NCBI Taxonomy" id="299308"/>
    <lineage>
        <taxon>Archaea</taxon>
        <taxon>Methanobacteriati</taxon>
        <taxon>Methanobacteriota</taxon>
        <taxon>Stenosarchaea group</taxon>
        <taxon>Methanomicrobia</taxon>
        <taxon>Methanomicrobiales</taxon>
        <taxon>Methanomicrobiaceae</taxon>
        <taxon>Methanofollis</taxon>
    </lineage>
</organism>
<feature type="region of interest" description="Disordered" evidence="1">
    <location>
        <begin position="126"/>
        <end position="147"/>
    </location>
</feature>
<dbReference type="AlphaFoldDB" id="A0A8G1EEL8"/>
<dbReference type="RefSeq" id="WP_220681887.1">
    <property type="nucleotide sequence ID" value="NZ_CP037968.1"/>
</dbReference>
<dbReference type="OrthoDB" id="69548at2157"/>
<dbReference type="Pfam" id="PF00583">
    <property type="entry name" value="Acetyltransf_1"/>
    <property type="match status" value="1"/>
</dbReference>
<dbReference type="InterPro" id="IPR016181">
    <property type="entry name" value="Acyl_CoA_acyltransferase"/>
</dbReference>
<feature type="domain" description="N-acetyltransferase" evidence="2">
    <location>
        <begin position="147"/>
        <end position="295"/>
    </location>
</feature>
<protein>
    <submittedName>
        <fullName evidence="3">N-acetyltransferase</fullName>
    </submittedName>
</protein>
<dbReference type="Gene3D" id="3.40.630.30">
    <property type="match status" value="1"/>
</dbReference>
<reference evidence="3" key="2">
    <citation type="submission" date="2019-03" db="EMBL/GenBank/DDBJ databases">
        <authorList>
            <person name="Chen S.-C."/>
            <person name="Wu S.-Y."/>
            <person name="Lai M.-C."/>
        </authorList>
    </citation>
    <scope>NUCLEOTIDE SEQUENCE</scope>
    <source>
        <strain evidence="3">ML15</strain>
    </source>
</reference>
<proteinExistence type="predicted"/>
<evidence type="ECO:0000313" key="3">
    <source>
        <dbReference type="EMBL" id="QYZ78150.1"/>
    </source>
</evidence>
<keyword evidence="4" id="KW-1185">Reference proteome</keyword>
<dbReference type="InterPro" id="IPR036890">
    <property type="entry name" value="HATPase_C_sf"/>
</dbReference>
<name>A0A8G1EEL8_9EURY</name>
<dbReference type="EMBL" id="CP037968">
    <property type="protein sequence ID" value="QYZ78150.1"/>
    <property type="molecule type" value="Genomic_DNA"/>
</dbReference>
<dbReference type="SUPFAM" id="SSF55729">
    <property type="entry name" value="Acyl-CoA N-acyltransferases (Nat)"/>
    <property type="match status" value="1"/>
</dbReference>
<dbReference type="GO" id="GO:0016747">
    <property type="term" value="F:acyltransferase activity, transferring groups other than amino-acyl groups"/>
    <property type="evidence" value="ECO:0007669"/>
    <property type="project" value="InterPro"/>
</dbReference>
<dbReference type="InterPro" id="IPR000182">
    <property type="entry name" value="GNAT_dom"/>
</dbReference>